<evidence type="ECO:0000313" key="1">
    <source>
        <dbReference type="EMBL" id="KUO40987.1"/>
    </source>
</evidence>
<dbReference type="Pfam" id="PF03013">
    <property type="entry name" value="Pyr_excise"/>
    <property type="match status" value="1"/>
</dbReference>
<protein>
    <recommendedName>
        <fullName evidence="3">DNA lyase</fullName>
    </recommendedName>
</protein>
<proteinExistence type="predicted"/>
<accession>A0A147JWU8</accession>
<comment type="caution">
    <text evidence="1">The sequence shown here is derived from an EMBL/GenBank/DDBJ whole genome shotgun (WGS) entry which is preliminary data.</text>
</comment>
<gene>
    <name evidence="1" type="ORF">APZ16_06405</name>
</gene>
<evidence type="ECO:0008006" key="3">
    <source>
        <dbReference type="Google" id="ProtNLM"/>
    </source>
</evidence>
<dbReference type="InterPro" id="IPR004260">
    <property type="entry name" value="Pyr-dimer_DNA_glycosylase"/>
</dbReference>
<sequence length="150" mass="17314">MRLWSLHPKYLDARGLLALWREGLLAQRVLQGETKGYASHPQLDRFKRTSDPPLYIGTYLYHVYLEGAGRGYSFNPDKILSYDLNLERIPVTRGQLKHEQEHLCRKLARRSPDDYHRIAGLAEIEPHPIFRPVPGGVEPWEKKGRGRGST</sequence>
<dbReference type="AlphaFoldDB" id="A0A147JWU8"/>
<reference evidence="1 2" key="1">
    <citation type="journal article" date="2016" name="Nat. Microbiol.">
        <title>Genomic inference of the metabolism of cosmopolitan subsurface Archaea, Hadesarchaea.</title>
        <authorList>
            <person name="Baker B.J."/>
            <person name="Saw J.H."/>
            <person name="Lind A.E."/>
            <person name="Lazar C.S."/>
            <person name="Hinrichs K.-U."/>
            <person name="Teske A.P."/>
            <person name="Ettema T.J."/>
        </authorList>
    </citation>
    <scope>NUCLEOTIDE SEQUENCE [LARGE SCALE GENOMIC DNA]</scope>
</reference>
<name>A0A147JWU8_HADYE</name>
<evidence type="ECO:0000313" key="2">
    <source>
        <dbReference type="Proteomes" id="UP000074294"/>
    </source>
</evidence>
<dbReference type="Proteomes" id="UP000074294">
    <property type="component" value="Unassembled WGS sequence"/>
</dbReference>
<dbReference type="EMBL" id="LQMQ01000030">
    <property type="protein sequence ID" value="KUO40987.1"/>
    <property type="molecule type" value="Genomic_DNA"/>
</dbReference>
<organism evidence="1 2">
    <name type="scientific">Hadarchaeum yellowstonense</name>
    <dbReference type="NCBI Taxonomy" id="1776334"/>
    <lineage>
        <taxon>Archaea</taxon>
        <taxon>Methanobacteriati</taxon>
        <taxon>Candidatus Hadarchaeota</taxon>
        <taxon>Candidatus Hadarchaeia</taxon>
        <taxon>Candidatus Hadarchaeales</taxon>
        <taxon>Candidatus Hadarchaeaceae</taxon>
        <taxon>Candidatus Hadarchaeum</taxon>
    </lineage>
</organism>